<dbReference type="EMBL" id="DTGZ01000011">
    <property type="protein sequence ID" value="HGV96777.1"/>
    <property type="molecule type" value="Genomic_DNA"/>
</dbReference>
<proteinExistence type="predicted"/>
<protein>
    <recommendedName>
        <fullName evidence="1">Pyrrolo-quinoline quinone repeat domain-containing protein</fullName>
    </recommendedName>
</protein>
<evidence type="ECO:0000313" key="2">
    <source>
        <dbReference type="EMBL" id="HGV96777.1"/>
    </source>
</evidence>
<evidence type="ECO:0000259" key="1">
    <source>
        <dbReference type="Pfam" id="PF13360"/>
    </source>
</evidence>
<name>A0A7C4XJM2_UNCW3</name>
<reference evidence="2" key="1">
    <citation type="journal article" date="2020" name="mSystems">
        <title>Genome- and Community-Level Interaction Insights into Carbon Utilization and Element Cycling Functions of Hydrothermarchaeota in Hydrothermal Sediment.</title>
        <authorList>
            <person name="Zhou Z."/>
            <person name="Liu Y."/>
            <person name="Xu W."/>
            <person name="Pan J."/>
            <person name="Luo Z.H."/>
            <person name="Li M."/>
        </authorList>
    </citation>
    <scope>NUCLEOTIDE SEQUENCE [LARGE SCALE GENOMIC DNA]</scope>
    <source>
        <strain evidence="2">SpSt-774</strain>
    </source>
</reference>
<dbReference type="AlphaFoldDB" id="A0A7C4XJM2"/>
<accession>A0A7C4XJM2</accession>
<dbReference type="SUPFAM" id="SSF63829">
    <property type="entry name" value="Calcium-dependent phosphotriesterase"/>
    <property type="match status" value="2"/>
</dbReference>
<dbReference type="InterPro" id="IPR002372">
    <property type="entry name" value="PQQ_rpt_dom"/>
</dbReference>
<gene>
    <name evidence="2" type="ORF">ENV60_00565</name>
</gene>
<dbReference type="Gene3D" id="2.60.40.4070">
    <property type="match status" value="1"/>
</dbReference>
<dbReference type="PANTHER" id="PTHR42754:SF1">
    <property type="entry name" value="LIPOPROTEIN"/>
    <property type="match status" value="1"/>
</dbReference>
<organism evidence="2">
    <name type="scientific">candidate division WOR-3 bacterium</name>
    <dbReference type="NCBI Taxonomy" id="2052148"/>
    <lineage>
        <taxon>Bacteria</taxon>
        <taxon>Bacteria division WOR-3</taxon>
    </lineage>
</organism>
<feature type="domain" description="Pyrrolo-quinoline quinone repeat" evidence="1">
    <location>
        <begin position="119"/>
        <end position="350"/>
    </location>
</feature>
<dbReference type="PANTHER" id="PTHR42754">
    <property type="entry name" value="ENDOGLUCANASE"/>
    <property type="match status" value="1"/>
</dbReference>
<comment type="caution">
    <text evidence="2">The sequence shown here is derived from an EMBL/GenBank/DDBJ whole genome shotgun (WGS) entry which is preliminary data.</text>
</comment>
<dbReference type="Pfam" id="PF13360">
    <property type="entry name" value="PQQ_2"/>
    <property type="match status" value="1"/>
</dbReference>
<sequence>MGFLLSLLPIILLTQVDTVWARIWSSPGALSDWAYAIAINDSGYIYVTGKTEHSGTGDDWTTIKYTPEGETVWVRDFASSGSYNERASSITIGPSGNIYITGYTMSSGAGDYLTIKYRPNGDTVWTRRYNGTGNGYDFAHWISVDGQENVYVTGYSRGFSYQDDIATIKYDSSGNQLWVSRLNGSGNYNDKGHKVIADNNGNVYVVGYVNPYSTGTFYDYVTIKLNAENGETLWVRTYNGPTDSSDIARDIAIDNSGNVYVTGSVRWTGTSTDIFTIKYDANGSLLWTARYNNPDTSGGDGGYGIKVDNEGCVYVVGQSQGLGTGSDIVLIKYDADGNEMWVRRYDGPTHNYDTPSDEVGGKCIAMDQAANIYIGGTSRGLTEYNDYVAVMYDSAGNQQWSAMYDFYDSLDYCLAIAVHPNSGDVVITGRTLSSTSYYDWGTVKFRNLIGINKEKGNSLSALIFEVLPNPFFDQVTIKIPKALYHERLSLNIYDISGRIIKVLNPEFKSCHRFSDVVWDGTDWTGREVAPGVYFVCFVVNGQSLVQNVIHIR</sequence>